<reference evidence="4" key="2">
    <citation type="submission" date="2020-05" db="UniProtKB">
        <authorList>
            <consortium name="EnsemblMetazoa"/>
        </authorList>
    </citation>
    <scope>IDENTIFICATION</scope>
</reference>
<protein>
    <submittedName>
        <fullName evidence="3 4">Uncharacterized protein</fullName>
    </submittedName>
</protein>
<sequence length="295" mass="30981">MTLPRALLFVLWLVSVGPEVRGHVGGGQLASSTRSTSPVRTVMDLMEVMLNRDILDMLTNGGYDFRQPARIFLPPKFYSSVPLDRGHMSPEEILSALVAPLQSKQLPPKGSASVASISSPSSLSQRSSTSAMGGKPIDHRQATAGDSDFGFAGKEQVVVLDGPDGSRINLISYSDGKVTSSSASGGSGPGVGKGRDALEKTVGSRAKPNQQRQPVTSSITDQTVSPNVARTLPTSERRSFAPNGRSSAGGSAGDGRGSFTDRLRSALPGEPDVDYPIFGSVPATTFSCDKRHHGK</sequence>
<evidence type="ECO:0000256" key="2">
    <source>
        <dbReference type="SAM" id="SignalP"/>
    </source>
</evidence>
<feature type="chain" id="PRO_5001784245" evidence="2">
    <location>
        <begin position="23"/>
        <end position="295"/>
    </location>
</feature>
<dbReference type="AlphaFoldDB" id="A0A084VZ24"/>
<accession>A0A084VZ24</accession>
<evidence type="ECO:0000313" key="4">
    <source>
        <dbReference type="EnsemblMetazoa" id="ASIC010994-PA"/>
    </source>
</evidence>
<dbReference type="EMBL" id="KE525239">
    <property type="protein sequence ID" value="KFB43218.1"/>
    <property type="molecule type" value="Genomic_DNA"/>
</dbReference>
<evidence type="ECO:0000256" key="1">
    <source>
        <dbReference type="SAM" id="MobiDB-lite"/>
    </source>
</evidence>
<keyword evidence="5" id="KW-1185">Reference proteome</keyword>
<reference evidence="3 5" key="1">
    <citation type="journal article" date="2014" name="BMC Genomics">
        <title>Genome sequence of Anopheles sinensis provides insight into genetics basis of mosquito competence for malaria parasites.</title>
        <authorList>
            <person name="Zhou D."/>
            <person name="Zhang D."/>
            <person name="Ding G."/>
            <person name="Shi L."/>
            <person name="Hou Q."/>
            <person name="Ye Y."/>
            <person name="Xu Y."/>
            <person name="Zhou H."/>
            <person name="Xiong C."/>
            <person name="Li S."/>
            <person name="Yu J."/>
            <person name="Hong S."/>
            <person name="Yu X."/>
            <person name="Zou P."/>
            <person name="Chen C."/>
            <person name="Chang X."/>
            <person name="Wang W."/>
            <person name="Lv Y."/>
            <person name="Sun Y."/>
            <person name="Ma L."/>
            <person name="Shen B."/>
            <person name="Zhu C."/>
        </authorList>
    </citation>
    <scope>NUCLEOTIDE SEQUENCE [LARGE SCALE GENOMIC DNA]</scope>
</reference>
<feature type="region of interest" description="Disordered" evidence="1">
    <location>
        <begin position="108"/>
        <end position="148"/>
    </location>
</feature>
<feature type="compositionally biased region" description="Polar residues" evidence="1">
    <location>
        <begin position="207"/>
        <end position="234"/>
    </location>
</feature>
<feature type="region of interest" description="Disordered" evidence="1">
    <location>
        <begin position="176"/>
        <end position="295"/>
    </location>
</feature>
<dbReference type="VEuPathDB" id="VectorBase:ASIC010994"/>
<evidence type="ECO:0000313" key="3">
    <source>
        <dbReference type="EMBL" id="KFB43218.1"/>
    </source>
</evidence>
<feature type="compositionally biased region" description="Low complexity" evidence="1">
    <location>
        <begin position="111"/>
        <end position="131"/>
    </location>
</feature>
<proteinExistence type="predicted"/>
<gene>
    <name evidence="3" type="ORF">ZHAS_00010994</name>
</gene>
<evidence type="ECO:0000313" key="5">
    <source>
        <dbReference type="Proteomes" id="UP000030765"/>
    </source>
</evidence>
<feature type="signal peptide" evidence="2">
    <location>
        <begin position="1"/>
        <end position="22"/>
    </location>
</feature>
<dbReference type="Proteomes" id="UP000030765">
    <property type="component" value="Unassembled WGS sequence"/>
</dbReference>
<organism evidence="3">
    <name type="scientific">Anopheles sinensis</name>
    <name type="common">Mosquito</name>
    <dbReference type="NCBI Taxonomy" id="74873"/>
    <lineage>
        <taxon>Eukaryota</taxon>
        <taxon>Metazoa</taxon>
        <taxon>Ecdysozoa</taxon>
        <taxon>Arthropoda</taxon>
        <taxon>Hexapoda</taxon>
        <taxon>Insecta</taxon>
        <taxon>Pterygota</taxon>
        <taxon>Neoptera</taxon>
        <taxon>Endopterygota</taxon>
        <taxon>Diptera</taxon>
        <taxon>Nematocera</taxon>
        <taxon>Culicoidea</taxon>
        <taxon>Culicidae</taxon>
        <taxon>Anophelinae</taxon>
        <taxon>Anopheles</taxon>
    </lineage>
</organism>
<name>A0A084VZ24_ANOSI</name>
<dbReference type="EnsemblMetazoa" id="ASIC010994-RA">
    <property type="protein sequence ID" value="ASIC010994-PA"/>
    <property type="gene ID" value="ASIC010994"/>
</dbReference>
<dbReference type="OrthoDB" id="6514762at2759"/>
<keyword evidence="2" id="KW-0732">Signal</keyword>
<dbReference type="EMBL" id="ATLV01018589">
    <property type="status" value="NOT_ANNOTATED_CDS"/>
    <property type="molecule type" value="Genomic_DNA"/>
</dbReference>
<dbReference type="STRING" id="74873.A0A084VZ24"/>